<proteinExistence type="predicted"/>
<evidence type="ECO:0000256" key="3">
    <source>
        <dbReference type="ARBA" id="ARBA00023136"/>
    </source>
</evidence>
<evidence type="ECO:0000256" key="2">
    <source>
        <dbReference type="ARBA" id="ARBA00022989"/>
    </source>
</evidence>
<feature type="region of interest" description="Disordered" evidence="4">
    <location>
        <begin position="143"/>
        <end position="168"/>
    </location>
</feature>
<dbReference type="VEuPathDB" id="VectorBase:HLOH_051535"/>
<dbReference type="PANTHER" id="PTHR23121">
    <property type="entry name" value="SODIUM-DEPENDENT GLUCOSE TRANSPORTER 1"/>
    <property type="match status" value="1"/>
</dbReference>
<keyword evidence="1 5" id="KW-0812">Transmembrane</keyword>
<keyword evidence="2 5" id="KW-1133">Transmembrane helix</keyword>
<protein>
    <submittedName>
        <fullName evidence="6">Uncharacterized protein</fullName>
    </submittedName>
</protein>
<name>A0A9J6FPK5_HAELO</name>
<feature type="transmembrane region" description="Helical" evidence="5">
    <location>
        <begin position="194"/>
        <end position="214"/>
    </location>
</feature>
<accession>A0A9J6FPK5</accession>
<organism evidence="6 7">
    <name type="scientific">Haemaphysalis longicornis</name>
    <name type="common">Bush tick</name>
    <dbReference type="NCBI Taxonomy" id="44386"/>
    <lineage>
        <taxon>Eukaryota</taxon>
        <taxon>Metazoa</taxon>
        <taxon>Ecdysozoa</taxon>
        <taxon>Arthropoda</taxon>
        <taxon>Chelicerata</taxon>
        <taxon>Arachnida</taxon>
        <taxon>Acari</taxon>
        <taxon>Parasitiformes</taxon>
        <taxon>Ixodida</taxon>
        <taxon>Ixodoidea</taxon>
        <taxon>Ixodidae</taxon>
        <taxon>Haemaphysalinae</taxon>
        <taxon>Haemaphysalis</taxon>
    </lineage>
</organism>
<dbReference type="AlphaFoldDB" id="A0A9J6FPK5"/>
<dbReference type="EMBL" id="JABSTR010000002">
    <property type="protein sequence ID" value="KAH9364779.1"/>
    <property type="molecule type" value="Genomic_DNA"/>
</dbReference>
<evidence type="ECO:0000313" key="6">
    <source>
        <dbReference type="EMBL" id="KAH9364779.1"/>
    </source>
</evidence>
<gene>
    <name evidence="6" type="ORF">HPB48_011795</name>
</gene>
<feature type="transmembrane region" description="Helical" evidence="5">
    <location>
        <begin position="267"/>
        <end position="287"/>
    </location>
</feature>
<evidence type="ECO:0000313" key="7">
    <source>
        <dbReference type="Proteomes" id="UP000821853"/>
    </source>
</evidence>
<keyword evidence="7" id="KW-1185">Reference proteome</keyword>
<keyword evidence="3 5" id="KW-0472">Membrane</keyword>
<evidence type="ECO:0000256" key="1">
    <source>
        <dbReference type="ARBA" id="ARBA00022692"/>
    </source>
</evidence>
<dbReference type="PANTHER" id="PTHR23121:SF10">
    <property type="entry name" value="MAJOR FACILITATOR SUPERFAMILY DOMAIN-CONTAINING PROTEIN 4A"/>
    <property type="match status" value="1"/>
</dbReference>
<evidence type="ECO:0000256" key="4">
    <source>
        <dbReference type="SAM" id="MobiDB-lite"/>
    </source>
</evidence>
<evidence type="ECO:0000256" key="5">
    <source>
        <dbReference type="SAM" id="Phobius"/>
    </source>
</evidence>
<comment type="caution">
    <text evidence="6">The sequence shown here is derived from an EMBL/GenBank/DDBJ whole genome shotgun (WGS) entry which is preliminary data.</text>
</comment>
<feature type="region of interest" description="Disordered" evidence="4">
    <location>
        <begin position="73"/>
        <end position="122"/>
    </location>
</feature>
<reference evidence="6 7" key="1">
    <citation type="journal article" date="2020" name="Cell">
        <title>Large-Scale Comparative Analyses of Tick Genomes Elucidate Their Genetic Diversity and Vector Capacities.</title>
        <authorList>
            <consortium name="Tick Genome and Microbiome Consortium (TIGMIC)"/>
            <person name="Jia N."/>
            <person name="Wang J."/>
            <person name="Shi W."/>
            <person name="Du L."/>
            <person name="Sun Y."/>
            <person name="Zhan W."/>
            <person name="Jiang J.F."/>
            <person name="Wang Q."/>
            <person name="Zhang B."/>
            <person name="Ji P."/>
            <person name="Bell-Sakyi L."/>
            <person name="Cui X.M."/>
            <person name="Yuan T.T."/>
            <person name="Jiang B.G."/>
            <person name="Yang W.F."/>
            <person name="Lam T.T."/>
            <person name="Chang Q.C."/>
            <person name="Ding S.J."/>
            <person name="Wang X.J."/>
            <person name="Zhu J.G."/>
            <person name="Ruan X.D."/>
            <person name="Zhao L."/>
            <person name="Wei J.T."/>
            <person name="Ye R.Z."/>
            <person name="Que T.C."/>
            <person name="Du C.H."/>
            <person name="Zhou Y.H."/>
            <person name="Cheng J.X."/>
            <person name="Dai P.F."/>
            <person name="Guo W.B."/>
            <person name="Han X.H."/>
            <person name="Huang E.J."/>
            <person name="Li L.F."/>
            <person name="Wei W."/>
            <person name="Gao Y.C."/>
            <person name="Liu J.Z."/>
            <person name="Shao H.Z."/>
            <person name="Wang X."/>
            <person name="Wang C.C."/>
            <person name="Yang T.C."/>
            <person name="Huo Q.B."/>
            <person name="Li W."/>
            <person name="Chen H.Y."/>
            <person name="Chen S.E."/>
            <person name="Zhou L.G."/>
            <person name="Ni X.B."/>
            <person name="Tian J.H."/>
            <person name="Sheng Y."/>
            <person name="Liu T."/>
            <person name="Pan Y.S."/>
            <person name="Xia L.Y."/>
            <person name="Li J."/>
            <person name="Zhao F."/>
            <person name="Cao W.C."/>
        </authorList>
    </citation>
    <scope>NUCLEOTIDE SEQUENCE [LARGE SCALE GENOMIC DNA]</scope>
    <source>
        <strain evidence="6">HaeL-2018</strain>
    </source>
</reference>
<dbReference type="OrthoDB" id="6487845at2759"/>
<feature type="compositionally biased region" description="Basic residues" evidence="4">
    <location>
        <begin position="147"/>
        <end position="160"/>
    </location>
</feature>
<sequence length="347" mass="38748">MERVLLRDFLFATMDATGRAVACVHRLPSSSTQGMFAMGRLVSIALATRLAPALMLLINVHTRYPHGSRILRRHTRYPPCNPARRRHPPPRPTTRCPSAARQPHLHRPELNPTASHALTDHLPPRPLLQRHAKALVSETILKQPNQHLRHFQRTTSRKPTSHSPPRPLLLPQGGCTAGVSLMMCFPWSKACLIMGTMLIGIFMSSVFPTALSLAEQCICVTRVSPRGTHRIPGDVPSALPAVVRHLRGPVGCRSPDHRRERIRRRPGSMVVTLTFGVVFVFPDALMVGSMKYSWNSDSFTLSLREDWVVRSSVVWPVFFATQSHSCGLVMHSGKTYGTSSSTWHDEK</sequence>
<dbReference type="Proteomes" id="UP000821853">
    <property type="component" value="Chromosome 10"/>
</dbReference>